<dbReference type="STRING" id="1123404.SAMN02745784_02213"/>
<reference evidence="2" key="1">
    <citation type="submission" date="2016-11" db="EMBL/GenBank/DDBJ databases">
        <authorList>
            <person name="Varghese N."/>
            <person name="Submissions S."/>
        </authorList>
    </citation>
    <scope>NUCLEOTIDE SEQUENCE [LARGE SCALE GENOMIC DNA]</scope>
    <source>
        <strain evidence="2">DSM 18095</strain>
    </source>
</reference>
<evidence type="ECO:0000313" key="1">
    <source>
        <dbReference type="EMBL" id="SHE91891.1"/>
    </source>
</evidence>
<proteinExistence type="predicted"/>
<dbReference type="RefSeq" id="WP_072976285.1">
    <property type="nucleotide sequence ID" value="NZ_FQTY01000011.1"/>
</dbReference>
<name>A0A1M4XEN7_9FIRM</name>
<dbReference type="AlphaFoldDB" id="A0A1M4XEN7"/>
<organism evidence="1 2">
    <name type="scientific">Tissierella praeacuta DSM 18095</name>
    <dbReference type="NCBI Taxonomy" id="1123404"/>
    <lineage>
        <taxon>Bacteria</taxon>
        <taxon>Bacillati</taxon>
        <taxon>Bacillota</taxon>
        <taxon>Tissierellia</taxon>
        <taxon>Tissierellales</taxon>
        <taxon>Tissierellaceae</taxon>
        <taxon>Tissierella</taxon>
    </lineage>
</organism>
<dbReference type="Proteomes" id="UP000184114">
    <property type="component" value="Unassembled WGS sequence"/>
</dbReference>
<evidence type="ECO:0000313" key="2">
    <source>
        <dbReference type="Proteomes" id="UP000184114"/>
    </source>
</evidence>
<sequence>MNCKKCNFYCYDDEYICPNCESLLERELPIDEYERSLFIYNKMLEFKERKRAIKIIKISRRFLLIVLISGHFIF</sequence>
<dbReference type="GeneID" id="90995418"/>
<accession>A0A1M4XEN7</accession>
<gene>
    <name evidence="1" type="ORF">SAMN02745784_02213</name>
</gene>
<keyword evidence="2" id="KW-1185">Reference proteome</keyword>
<protein>
    <submittedName>
        <fullName evidence="1">Uncharacterized protein</fullName>
    </submittedName>
</protein>
<dbReference type="EMBL" id="FQTY01000011">
    <property type="protein sequence ID" value="SHE91891.1"/>
    <property type="molecule type" value="Genomic_DNA"/>
</dbReference>